<evidence type="ECO:0000256" key="1">
    <source>
        <dbReference type="ARBA" id="ARBA00022722"/>
    </source>
</evidence>
<evidence type="ECO:0000256" key="3">
    <source>
        <dbReference type="ARBA" id="ARBA00038412"/>
    </source>
</evidence>
<keyword evidence="6" id="KW-0255">Endonuclease</keyword>
<reference evidence="6 7" key="1">
    <citation type="submission" date="2013-12" db="EMBL/GenBank/DDBJ databases">
        <title>Complete genome sequence of Rhizobium etli bv. mimosae IE4771.</title>
        <authorList>
            <person name="Bustos P."/>
            <person name="Santamaria R.I."/>
            <person name="Lozano L."/>
            <person name="Ormeno-Orrillo E."/>
            <person name="Rogel M.A."/>
            <person name="Romero D."/>
            <person name="Cevallos M.A."/>
            <person name="Martinez-Romero E."/>
            <person name="Gonzalez V."/>
        </authorList>
    </citation>
    <scope>NUCLEOTIDE SEQUENCE [LARGE SCALE GENOMIC DNA]</scope>
    <source>
        <strain evidence="6 7">IE4771</strain>
    </source>
</reference>
<dbReference type="PANTHER" id="PTHR41286">
    <property type="entry name" value="HNH NUCLEASE YAJD-RELATED"/>
    <property type="match status" value="1"/>
</dbReference>
<organism evidence="6 7">
    <name type="scientific">Rhizobium etli bv. mimosae str. IE4771</name>
    <dbReference type="NCBI Taxonomy" id="1432050"/>
    <lineage>
        <taxon>Bacteria</taxon>
        <taxon>Pseudomonadati</taxon>
        <taxon>Pseudomonadota</taxon>
        <taxon>Alphaproteobacteria</taxon>
        <taxon>Hyphomicrobiales</taxon>
        <taxon>Rhizobiaceae</taxon>
        <taxon>Rhizobium/Agrobacterium group</taxon>
        <taxon>Rhizobium</taxon>
    </lineage>
</organism>
<dbReference type="InterPro" id="IPR002711">
    <property type="entry name" value="HNH"/>
</dbReference>
<evidence type="ECO:0000256" key="4">
    <source>
        <dbReference type="ARBA" id="ARBA00040194"/>
    </source>
</evidence>
<dbReference type="Proteomes" id="UP000027180">
    <property type="component" value="Chromosome"/>
</dbReference>
<dbReference type="PANTHER" id="PTHR41286:SF1">
    <property type="entry name" value="HNH NUCLEASE YAJD-RELATED"/>
    <property type="match status" value="1"/>
</dbReference>
<evidence type="ECO:0000313" key="7">
    <source>
        <dbReference type="Proteomes" id="UP000027180"/>
    </source>
</evidence>
<dbReference type="InterPro" id="IPR003615">
    <property type="entry name" value="HNH_nuc"/>
</dbReference>
<dbReference type="SMART" id="SM00507">
    <property type="entry name" value="HNHc"/>
    <property type="match status" value="1"/>
</dbReference>
<gene>
    <name evidence="6" type="ORF">IE4771_CH01947</name>
</gene>
<dbReference type="EMBL" id="CP006986">
    <property type="protein sequence ID" value="AIC27064.1"/>
    <property type="molecule type" value="Genomic_DNA"/>
</dbReference>
<dbReference type="HOGENOM" id="CLU_108879_2_1_5"/>
<dbReference type="Gene3D" id="1.10.30.50">
    <property type="match status" value="1"/>
</dbReference>
<dbReference type="CDD" id="cd00085">
    <property type="entry name" value="HNHc"/>
    <property type="match status" value="1"/>
</dbReference>
<accession>A0A060I009</accession>
<dbReference type="OrthoDB" id="5292295at2"/>
<sequence>MTQRSPEAQQYHALYRTALWRRLRLAQLAQEPLCHMCEELGVVTTANTVDHRKPHKGDLALFFDPGNLASLCPSCHSRHKQRLERGGKVVRYGADGYPVE</sequence>
<name>A0A060I009_RHIET</name>
<dbReference type="GO" id="GO:0005829">
    <property type="term" value="C:cytosol"/>
    <property type="evidence" value="ECO:0007669"/>
    <property type="project" value="TreeGrafter"/>
</dbReference>
<comment type="similarity">
    <text evidence="3">Belongs to the HNH nuclease family.</text>
</comment>
<dbReference type="GO" id="GO:0003676">
    <property type="term" value="F:nucleic acid binding"/>
    <property type="evidence" value="ECO:0007669"/>
    <property type="project" value="InterPro"/>
</dbReference>
<proteinExistence type="inferred from homology"/>
<dbReference type="Pfam" id="PF01844">
    <property type="entry name" value="HNH"/>
    <property type="match status" value="1"/>
</dbReference>
<keyword evidence="1" id="KW-0540">Nuclease</keyword>
<dbReference type="GO" id="GO:0008270">
    <property type="term" value="F:zinc ion binding"/>
    <property type="evidence" value="ECO:0007669"/>
    <property type="project" value="InterPro"/>
</dbReference>
<dbReference type="GO" id="GO:0016787">
    <property type="term" value="F:hydrolase activity"/>
    <property type="evidence" value="ECO:0007669"/>
    <property type="project" value="UniProtKB-KW"/>
</dbReference>
<evidence type="ECO:0000259" key="5">
    <source>
        <dbReference type="SMART" id="SM00507"/>
    </source>
</evidence>
<feature type="domain" description="HNH nuclease" evidence="5">
    <location>
        <begin position="22"/>
        <end position="77"/>
    </location>
</feature>
<evidence type="ECO:0000256" key="2">
    <source>
        <dbReference type="ARBA" id="ARBA00022801"/>
    </source>
</evidence>
<evidence type="ECO:0000313" key="6">
    <source>
        <dbReference type="EMBL" id="AIC27064.1"/>
    </source>
</evidence>
<protein>
    <recommendedName>
        <fullName evidence="4">Putative HNH nuclease YajD</fullName>
    </recommendedName>
</protein>
<keyword evidence="2" id="KW-0378">Hydrolase</keyword>
<dbReference type="GO" id="GO:0004519">
    <property type="term" value="F:endonuclease activity"/>
    <property type="evidence" value="ECO:0007669"/>
    <property type="project" value="UniProtKB-KW"/>
</dbReference>
<dbReference type="AlphaFoldDB" id="A0A060I009"/>
<dbReference type="KEGG" id="rei:IE4771_CH01947"/>